<keyword evidence="1" id="KW-0413">Isomerase</keyword>
<dbReference type="Proteomes" id="UP000664032">
    <property type="component" value="Unassembled WGS sequence"/>
</dbReference>
<name>A0ACB8GLT6_PSICU</name>
<comment type="caution">
    <text evidence="1">The sequence shown here is derived from an EMBL/GenBank/DDBJ whole genome shotgun (WGS) entry which is preliminary data.</text>
</comment>
<dbReference type="EMBL" id="JAFIQS020000010">
    <property type="protein sequence ID" value="KAH9476725.1"/>
    <property type="molecule type" value="Genomic_DNA"/>
</dbReference>
<reference evidence="1" key="1">
    <citation type="submission" date="2021-10" db="EMBL/GenBank/DDBJ databases">
        <title>Psilocybe cubensis genome.</title>
        <authorList>
            <person name="Mckernan K.J."/>
            <person name="Crawford S."/>
            <person name="Trippe A."/>
            <person name="Kane L.T."/>
            <person name="Mclaughlin S."/>
        </authorList>
    </citation>
    <scope>NUCLEOTIDE SEQUENCE</scope>
    <source>
        <strain evidence="1">MGC-MH-2018</strain>
    </source>
</reference>
<proteinExistence type="predicted"/>
<evidence type="ECO:0000313" key="1">
    <source>
        <dbReference type="EMBL" id="KAH9476725.1"/>
    </source>
</evidence>
<sequence length="186" mass="21634">MAHKFRISTRFDVAINSKPSGRIVFQLFDDTVPKTSRNFRELATGQHGNTTTVTRLSDTSSGQRYAQSTLNKKPRLVKKEDVVQSSNHAEKMSLDRSRARCDDREFPAIQRVTCTAQKISKTKVEKCYMLKEKDLIGLERETRSVRFWQPPDIPQNVWAPIYLYREYEIERVAWKKFGGYHGFLKA</sequence>
<evidence type="ECO:0000313" key="2">
    <source>
        <dbReference type="Proteomes" id="UP000664032"/>
    </source>
</evidence>
<gene>
    <name evidence="1" type="ORF">JR316_0010640</name>
</gene>
<accession>A0ACB8GLT6</accession>
<organism evidence="1 2">
    <name type="scientific">Psilocybe cubensis</name>
    <name type="common">Psychedelic mushroom</name>
    <name type="synonym">Stropharia cubensis</name>
    <dbReference type="NCBI Taxonomy" id="181762"/>
    <lineage>
        <taxon>Eukaryota</taxon>
        <taxon>Fungi</taxon>
        <taxon>Dikarya</taxon>
        <taxon>Basidiomycota</taxon>
        <taxon>Agaricomycotina</taxon>
        <taxon>Agaricomycetes</taxon>
        <taxon>Agaricomycetidae</taxon>
        <taxon>Agaricales</taxon>
        <taxon>Agaricineae</taxon>
        <taxon>Strophariaceae</taxon>
        <taxon>Psilocybe</taxon>
    </lineage>
</organism>
<keyword evidence="2" id="KW-1185">Reference proteome</keyword>
<protein>
    <submittedName>
        <fullName evidence="1">Peptidyl-prolyl cis-trans isomerase cyp5</fullName>
    </submittedName>
</protein>